<keyword evidence="2" id="KW-1185">Reference proteome</keyword>
<protein>
    <submittedName>
        <fullName evidence="1">Uncharacterized protein</fullName>
    </submittedName>
</protein>
<gene>
    <name evidence="1" type="ORF">MUK42_36776</name>
</gene>
<proteinExistence type="predicted"/>
<reference evidence="1" key="1">
    <citation type="submission" date="2022-05" db="EMBL/GenBank/DDBJ databases">
        <title>The Musa troglodytarum L. genome provides insights into the mechanism of non-climacteric behaviour and enrichment of carotenoids.</title>
        <authorList>
            <person name="Wang J."/>
        </authorList>
    </citation>
    <scope>NUCLEOTIDE SEQUENCE</scope>
    <source>
        <tissue evidence="1">Leaf</tissue>
    </source>
</reference>
<dbReference type="Proteomes" id="UP001055439">
    <property type="component" value="Chromosome 6"/>
</dbReference>
<dbReference type="AlphaFoldDB" id="A0A9E7GHN8"/>
<evidence type="ECO:0000313" key="1">
    <source>
        <dbReference type="EMBL" id="URE12447.1"/>
    </source>
</evidence>
<name>A0A9E7GHN8_9LILI</name>
<sequence length="35" mass="4090">MFNLDNTNRTKTSKIADLCKCQKQGNKTITRKYLL</sequence>
<evidence type="ECO:0000313" key="2">
    <source>
        <dbReference type="Proteomes" id="UP001055439"/>
    </source>
</evidence>
<accession>A0A9E7GHN8</accession>
<organism evidence="1 2">
    <name type="scientific">Musa troglodytarum</name>
    <name type="common">fe'i banana</name>
    <dbReference type="NCBI Taxonomy" id="320322"/>
    <lineage>
        <taxon>Eukaryota</taxon>
        <taxon>Viridiplantae</taxon>
        <taxon>Streptophyta</taxon>
        <taxon>Embryophyta</taxon>
        <taxon>Tracheophyta</taxon>
        <taxon>Spermatophyta</taxon>
        <taxon>Magnoliopsida</taxon>
        <taxon>Liliopsida</taxon>
        <taxon>Zingiberales</taxon>
        <taxon>Musaceae</taxon>
        <taxon>Musa</taxon>
    </lineage>
</organism>
<dbReference type="EMBL" id="CP097508">
    <property type="protein sequence ID" value="URE12447.1"/>
    <property type="molecule type" value="Genomic_DNA"/>
</dbReference>